<dbReference type="InterPro" id="IPR036779">
    <property type="entry name" value="LysM_dom_sf"/>
</dbReference>
<comment type="caution">
    <text evidence="3">The sequence shown here is derived from an EMBL/GenBank/DDBJ whole genome shotgun (WGS) entry which is preliminary data.</text>
</comment>
<dbReference type="PROSITE" id="PS51257">
    <property type="entry name" value="PROKAR_LIPOPROTEIN"/>
    <property type="match status" value="1"/>
</dbReference>
<evidence type="ECO:0000256" key="1">
    <source>
        <dbReference type="ARBA" id="ARBA00038420"/>
    </source>
</evidence>
<evidence type="ECO:0000313" key="3">
    <source>
        <dbReference type="EMBL" id="MDT0499154.1"/>
    </source>
</evidence>
<dbReference type="CDD" id="cd12797">
    <property type="entry name" value="M23_peptidase"/>
    <property type="match status" value="1"/>
</dbReference>
<accession>A0ABU2WNG4</accession>
<proteinExistence type="inferred from homology"/>
<reference evidence="3 4" key="1">
    <citation type="submission" date="2023-09" db="EMBL/GenBank/DDBJ databases">
        <authorList>
            <person name="Rey-Velasco X."/>
        </authorList>
    </citation>
    <scope>NUCLEOTIDE SEQUENCE [LARGE SCALE GENOMIC DNA]</scope>
    <source>
        <strain evidence="3 4">W345</strain>
    </source>
</reference>
<dbReference type="InterPro" id="IPR050570">
    <property type="entry name" value="Cell_wall_metabolism_enzyme"/>
</dbReference>
<dbReference type="Pfam" id="PF01551">
    <property type="entry name" value="Peptidase_M23"/>
    <property type="match status" value="1"/>
</dbReference>
<protein>
    <submittedName>
        <fullName evidence="3">Peptidoglycan DD-metalloendopeptidase family protein</fullName>
    </submittedName>
</protein>
<dbReference type="EMBL" id="JAVRIC010000038">
    <property type="protein sequence ID" value="MDT0499154.1"/>
    <property type="molecule type" value="Genomic_DNA"/>
</dbReference>
<evidence type="ECO:0000259" key="2">
    <source>
        <dbReference type="PROSITE" id="PS51782"/>
    </source>
</evidence>
<keyword evidence="4" id="KW-1185">Reference proteome</keyword>
<dbReference type="Gene3D" id="3.10.350.10">
    <property type="entry name" value="LysM domain"/>
    <property type="match status" value="1"/>
</dbReference>
<dbReference type="SMART" id="SM00257">
    <property type="entry name" value="LysM"/>
    <property type="match status" value="1"/>
</dbReference>
<dbReference type="PANTHER" id="PTHR21666">
    <property type="entry name" value="PEPTIDASE-RELATED"/>
    <property type="match status" value="1"/>
</dbReference>
<dbReference type="RefSeq" id="WP_311366564.1">
    <property type="nucleotide sequence ID" value="NZ_JAVRIC010000038.1"/>
</dbReference>
<dbReference type="Proteomes" id="UP001254608">
    <property type="component" value="Unassembled WGS sequence"/>
</dbReference>
<name>A0ABU2WNG4_9GAMM</name>
<dbReference type="SUPFAM" id="SSF51261">
    <property type="entry name" value="Duplicated hybrid motif"/>
    <property type="match status" value="1"/>
</dbReference>
<dbReference type="InterPro" id="IPR018392">
    <property type="entry name" value="LysM"/>
</dbReference>
<dbReference type="InterPro" id="IPR011055">
    <property type="entry name" value="Dup_hybrid_motif"/>
</dbReference>
<organism evidence="3 4">
    <name type="scientific">Banduia mediterranea</name>
    <dbReference type="NCBI Taxonomy" id="3075609"/>
    <lineage>
        <taxon>Bacteria</taxon>
        <taxon>Pseudomonadati</taxon>
        <taxon>Pseudomonadota</taxon>
        <taxon>Gammaproteobacteria</taxon>
        <taxon>Nevskiales</taxon>
        <taxon>Algiphilaceae</taxon>
        <taxon>Banduia</taxon>
    </lineage>
</organism>
<comment type="similarity">
    <text evidence="1">Belongs to the E.coli NlpD/Haemophilus LppB family.</text>
</comment>
<dbReference type="CDD" id="cd00118">
    <property type="entry name" value="LysM"/>
    <property type="match status" value="1"/>
</dbReference>
<dbReference type="Gene3D" id="2.70.70.10">
    <property type="entry name" value="Glucose Permease (Domain IIA)"/>
    <property type="match status" value="1"/>
</dbReference>
<gene>
    <name evidence="3" type="ORF">RM530_17565</name>
</gene>
<dbReference type="PROSITE" id="PS51782">
    <property type="entry name" value="LYSM"/>
    <property type="match status" value="1"/>
</dbReference>
<sequence length="255" mass="26793">MKHLPLSLLAVLLCSCSSFWRWEPIDGGGAGGSDAVQRRAGPGEYQVQGGDTVYSIAFRNSLDYRSLAAWNGIGGNYLIYPGQILRLRPPNGSTGGGSNPPIVASRSSGTGNGASARTVVVKPTGTSTAPVPTGPYNWRWPASGTVLRGFALPASKGLDITDKLGAPVYAAAPGRVVYSGSALKGYGELIIVKHDETYLSAYGYNRRRLVEEGDAVTGGQQIGEIGMGPESRPVLHFEIRRAGQPVNPSALLPAR</sequence>
<dbReference type="PANTHER" id="PTHR21666:SF263">
    <property type="entry name" value="MUREIN HYDROLASE ACTIVATOR NLPD"/>
    <property type="match status" value="1"/>
</dbReference>
<dbReference type="InterPro" id="IPR016047">
    <property type="entry name" value="M23ase_b-sheet_dom"/>
</dbReference>
<evidence type="ECO:0000313" key="4">
    <source>
        <dbReference type="Proteomes" id="UP001254608"/>
    </source>
</evidence>
<feature type="domain" description="LysM" evidence="2">
    <location>
        <begin position="43"/>
        <end position="87"/>
    </location>
</feature>
<dbReference type="Pfam" id="PF01476">
    <property type="entry name" value="LysM"/>
    <property type="match status" value="1"/>
</dbReference>